<protein>
    <submittedName>
        <fullName evidence="2">Uncharacterized protein</fullName>
    </submittedName>
</protein>
<keyword evidence="1" id="KW-0812">Transmembrane</keyword>
<keyword evidence="3" id="KW-1185">Reference proteome</keyword>
<evidence type="ECO:0000313" key="3">
    <source>
        <dbReference type="Proteomes" id="UP000187209"/>
    </source>
</evidence>
<evidence type="ECO:0000256" key="1">
    <source>
        <dbReference type="SAM" id="Phobius"/>
    </source>
</evidence>
<dbReference type="EMBL" id="MPUH01001466">
    <property type="protein sequence ID" value="OMJ67613.1"/>
    <property type="molecule type" value="Genomic_DNA"/>
</dbReference>
<sequence>MYQKNFKELLQNEKKLNLSQRFMHIYEKHRTFRLTFGVATGVFLCLNFLVIYPGNSLIMQKDLKKFTASTMVQMHYLKAQFIDTIPSWEKSLYTSYFYINKFRKDRIQDPWLCSQCIDLISKCFTKSKIINSLFFSSLKTLGLILEDITKLNPKLFMNPDLKSSLVHLIHTIEEASDFNDNVGFVLGNKEWINFVNLFLVLNEIGEKEKFEAYDNTLKILKKHDEAIEKFDCEEVYLRVLKDTVNEDKKICVKSLELLRVLVANEGICRQLVKRNLVYNLFVRVAGKCEENAILVDEIVGKIAGKGNAIWNNEGLEMEKNRIKALAKENKNKVLIELVKNF</sequence>
<gene>
    <name evidence="2" type="ORF">SteCoe_35179</name>
</gene>
<comment type="caution">
    <text evidence="2">The sequence shown here is derived from an EMBL/GenBank/DDBJ whole genome shotgun (WGS) entry which is preliminary data.</text>
</comment>
<reference evidence="2 3" key="1">
    <citation type="submission" date="2016-11" db="EMBL/GenBank/DDBJ databases">
        <title>The macronuclear genome of Stentor coeruleus: a giant cell with tiny introns.</title>
        <authorList>
            <person name="Slabodnick M."/>
            <person name="Ruby J.G."/>
            <person name="Reiff S.B."/>
            <person name="Swart E.C."/>
            <person name="Gosai S."/>
            <person name="Prabakaran S."/>
            <person name="Witkowska E."/>
            <person name="Larue G.E."/>
            <person name="Fisher S."/>
            <person name="Freeman R.M."/>
            <person name="Gunawardena J."/>
            <person name="Chu W."/>
            <person name="Stover N.A."/>
            <person name="Gregory B.D."/>
            <person name="Nowacki M."/>
            <person name="Derisi J."/>
            <person name="Roy S.W."/>
            <person name="Marshall W.F."/>
            <person name="Sood P."/>
        </authorList>
    </citation>
    <scope>NUCLEOTIDE SEQUENCE [LARGE SCALE GENOMIC DNA]</scope>
    <source>
        <strain evidence="2">WM001</strain>
    </source>
</reference>
<feature type="transmembrane region" description="Helical" evidence="1">
    <location>
        <begin position="31"/>
        <end position="52"/>
    </location>
</feature>
<keyword evidence="1" id="KW-1133">Transmembrane helix</keyword>
<proteinExistence type="predicted"/>
<accession>A0A1R2ASV3</accession>
<dbReference type="Proteomes" id="UP000187209">
    <property type="component" value="Unassembled WGS sequence"/>
</dbReference>
<organism evidence="2 3">
    <name type="scientific">Stentor coeruleus</name>
    <dbReference type="NCBI Taxonomy" id="5963"/>
    <lineage>
        <taxon>Eukaryota</taxon>
        <taxon>Sar</taxon>
        <taxon>Alveolata</taxon>
        <taxon>Ciliophora</taxon>
        <taxon>Postciliodesmatophora</taxon>
        <taxon>Heterotrichea</taxon>
        <taxon>Heterotrichida</taxon>
        <taxon>Stentoridae</taxon>
        <taxon>Stentor</taxon>
    </lineage>
</organism>
<dbReference type="AlphaFoldDB" id="A0A1R2ASV3"/>
<evidence type="ECO:0000313" key="2">
    <source>
        <dbReference type="EMBL" id="OMJ67613.1"/>
    </source>
</evidence>
<name>A0A1R2ASV3_9CILI</name>
<keyword evidence="1" id="KW-0472">Membrane</keyword>